<accession>A0ACC3CW21</accession>
<reference evidence="1" key="1">
    <citation type="submission" date="2024-09" db="EMBL/GenBank/DDBJ databases">
        <title>Black Yeasts Isolated from many extreme environments.</title>
        <authorList>
            <person name="Coleine C."/>
            <person name="Stajich J.E."/>
            <person name="Selbmann L."/>
        </authorList>
    </citation>
    <scope>NUCLEOTIDE SEQUENCE</scope>
    <source>
        <strain evidence="1">CCFEE 5737</strain>
    </source>
</reference>
<evidence type="ECO:0000313" key="1">
    <source>
        <dbReference type="EMBL" id="KAK3045936.1"/>
    </source>
</evidence>
<dbReference type="EMBL" id="JAWDJW010010524">
    <property type="protein sequence ID" value="KAK3045936.1"/>
    <property type="molecule type" value="Genomic_DNA"/>
</dbReference>
<evidence type="ECO:0000313" key="2">
    <source>
        <dbReference type="Proteomes" id="UP001186974"/>
    </source>
</evidence>
<sequence>MDTPFRGGRGGAGNFVWPDRAAQATLEREKREKEERKEEEVKGKVEKDVEEALAKPGSVYLVDADEGRGSGRGRVGLVGSGVVGDGDGVGVGAEGWERVWV</sequence>
<organism evidence="1 2">
    <name type="scientific">Coniosporium uncinatum</name>
    <dbReference type="NCBI Taxonomy" id="93489"/>
    <lineage>
        <taxon>Eukaryota</taxon>
        <taxon>Fungi</taxon>
        <taxon>Dikarya</taxon>
        <taxon>Ascomycota</taxon>
        <taxon>Pezizomycotina</taxon>
        <taxon>Dothideomycetes</taxon>
        <taxon>Dothideomycetes incertae sedis</taxon>
        <taxon>Coniosporium</taxon>
    </lineage>
</organism>
<name>A0ACC3CW21_9PEZI</name>
<gene>
    <name evidence="1" type="ORF">LTS18_013522</name>
</gene>
<protein>
    <submittedName>
        <fullName evidence="1">Uncharacterized protein</fullName>
    </submittedName>
</protein>
<dbReference type="Proteomes" id="UP001186974">
    <property type="component" value="Unassembled WGS sequence"/>
</dbReference>
<proteinExistence type="predicted"/>
<keyword evidence="2" id="KW-1185">Reference proteome</keyword>
<comment type="caution">
    <text evidence="1">The sequence shown here is derived from an EMBL/GenBank/DDBJ whole genome shotgun (WGS) entry which is preliminary data.</text>
</comment>